<evidence type="ECO:0000313" key="2">
    <source>
        <dbReference type="EMBL" id="MVO99298.1"/>
    </source>
</evidence>
<dbReference type="EMBL" id="RHLK01000003">
    <property type="protein sequence ID" value="MVO99298.1"/>
    <property type="molecule type" value="Genomic_DNA"/>
</dbReference>
<gene>
    <name evidence="2" type="ORF">EDM21_07105</name>
</gene>
<dbReference type="OrthoDB" id="2375390at2"/>
<protein>
    <submittedName>
        <fullName evidence="2">Uncharacterized protein</fullName>
    </submittedName>
</protein>
<proteinExistence type="predicted"/>
<dbReference type="RefSeq" id="WP_157334212.1">
    <property type="nucleotide sequence ID" value="NZ_RHLK01000003.1"/>
</dbReference>
<evidence type="ECO:0000313" key="3">
    <source>
        <dbReference type="Proteomes" id="UP000490800"/>
    </source>
</evidence>
<feature type="compositionally biased region" description="Basic and acidic residues" evidence="1">
    <location>
        <begin position="52"/>
        <end position="63"/>
    </location>
</feature>
<comment type="caution">
    <text evidence="2">The sequence shown here is derived from an EMBL/GenBank/DDBJ whole genome shotgun (WGS) entry which is preliminary data.</text>
</comment>
<accession>A0A7X3FGZ0</accession>
<feature type="region of interest" description="Disordered" evidence="1">
    <location>
        <begin position="41"/>
        <end position="64"/>
    </location>
</feature>
<organism evidence="2 3">
    <name type="scientific">Paenibacillus lutrae</name>
    <dbReference type="NCBI Taxonomy" id="2078573"/>
    <lineage>
        <taxon>Bacteria</taxon>
        <taxon>Bacillati</taxon>
        <taxon>Bacillota</taxon>
        <taxon>Bacilli</taxon>
        <taxon>Bacillales</taxon>
        <taxon>Paenibacillaceae</taxon>
        <taxon>Paenibacillus</taxon>
    </lineage>
</organism>
<dbReference type="Proteomes" id="UP000490800">
    <property type="component" value="Unassembled WGS sequence"/>
</dbReference>
<reference evidence="2 3" key="1">
    <citation type="journal article" date="2019" name="Microorganisms">
        <title>Paenibacillus lutrae sp. nov., A Chitinolytic Species Isolated from A River Otter in Castril Natural Park, Granada, Spain.</title>
        <authorList>
            <person name="Rodriguez M."/>
            <person name="Reina J.C."/>
            <person name="Bejar V."/>
            <person name="Llamas I."/>
        </authorList>
    </citation>
    <scope>NUCLEOTIDE SEQUENCE [LARGE SCALE GENOMIC DNA]</scope>
    <source>
        <strain evidence="2 3">N10</strain>
    </source>
</reference>
<evidence type="ECO:0000256" key="1">
    <source>
        <dbReference type="SAM" id="MobiDB-lite"/>
    </source>
</evidence>
<sequence>MVSLPKNKLAGTLALAFLLGSLSLGDKEAFALEERGDDSLYGTYPAANQPGRSEEESSHKEHGVPGLPILDEVAAILGIQNAALKETLGKGKSLAEAAAEIGISEADLSAKLTALRSAKIDQAVKEGRLDAERAAQMKQRMADHLKRMLQDKALLEHHEKFHGKDKVRYGLKPNQEKLAQAIGISRQDLQLQLSQGKSLQQIAESKGITKRQLIERIQNVLAPDLEKYIEQKVPAAKDS</sequence>
<dbReference type="AlphaFoldDB" id="A0A7X3FGZ0"/>
<name>A0A7X3FGZ0_9BACL</name>
<keyword evidence="3" id="KW-1185">Reference proteome</keyword>